<organism evidence="2 3">
    <name type="scientific">Cladophialophora chaetospira</name>
    <dbReference type="NCBI Taxonomy" id="386627"/>
    <lineage>
        <taxon>Eukaryota</taxon>
        <taxon>Fungi</taxon>
        <taxon>Dikarya</taxon>
        <taxon>Ascomycota</taxon>
        <taxon>Pezizomycotina</taxon>
        <taxon>Eurotiomycetes</taxon>
        <taxon>Chaetothyriomycetidae</taxon>
        <taxon>Chaetothyriales</taxon>
        <taxon>Herpotrichiellaceae</taxon>
        <taxon>Cladophialophora</taxon>
    </lineage>
</organism>
<dbReference type="AlphaFoldDB" id="A0AA38XDX0"/>
<dbReference type="EMBL" id="JAPDRK010000006">
    <property type="protein sequence ID" value="KAJ9611324.1"/>
    <property type="molecule type" value="Genomic_DNA"/>
</dbReference>
<sequence>MLTIAEVSGLIAAAVMINAVRYMRSVLPVARVLSWTLTAGAALLTLSSVLAPLGLYDEIVPGDSKLVEFEYVKDPGPWGRVTMPRPNSQFTRHCELGVIINCPGQYQGVYMNETSPGVYQSQETDENSTVNLTIPENYTAMFRSATSDQGNTVSGLFDIQYRRWAFDQWGIMNKGQPYVKGNSRDIQSLITQDKILLTEGLIVDMRDNPGIGFRNHTIPVALEHGGTWSEDITWIEPVTQCADTNLSIQLTAVNSVEDVYNNYTYAIIDRGAFLGLDATVLESPPWLDNQTLDLFGRAHKAARMHNVLVANSLNISLPLGGRRSLLPPIAQNNPDSADPYMYSYLSFDQILTGKLSGLGGAAPDMSPLFFGNTSVIPFVNHYPNGLHKLLALNYSAVTQVCRGYYAIRDIDNDLRANNITYPAVQCGYVLGAPTQPLDNNISASSYTGVDIQHRNLYVCATGVRASVKTVDFHYNGTAGQFSNLAVSRIADKVYPDENSKPLWAAEHSRDKVMRFDPLWGMVDSRYETYDGFYSMRAEKLWIPTSPHLVDNFGESEGFDALAGASGFTRRLGNLYNRALVYGADYSGQYDFTLLERFRGLSLNATKAAQIPNLIYADGLAAGLVGTKTSISTKYVEWPASLAVDNTVRGFPRAQVIEFKRVIRYDLRYAIPGFVVLAILLIAVVWACGILLSSPSIIRTMQNMYNQTSTGRLATNLLRPGRSDPKEPSGEWVRGDGGLILSFGRILAKHKDYFCTSFEDPVRDKPAANGDAASVVREGDTVITATPKRDGGNLSAQLVGSGGTLVTPAPGVIVLEVELDSLAAEEAYRSLSELILA</sequence>
<proteinExistence type="predicted"/>
<feature type="transmembrane region" description="Helical" evidence="1">
    <location>
        <begin position="668"/>
        <end position="691"/>
    </location>
</feature>
<evidence type="ECO:0000313" key="3">
    <source>
        <dbReference type="Proteomes" id="UP001172673"/>
    </source>
</evidence>
<keyword evidence="3" id="KW-1185">Reference proteome</keyword>
<keyword evidence="1" id="KW-1133">Transmembrane helix</keyword>
<name>A0AA38XDX0_9EURO</name>
<keyword evidence="1" id="KW-0812">Transmembrane</keyword>
<comment type="caution">
    <text evidence="2">The sequence shown here is derived from an EMBL/GenBank/DDBJ whole genome shotgun (WGS) entry which is preliminary data.</text>
</comment>
<evidence type="ECO:0000256" key="1">
    <source>
        <dbReference type="SAM" id="Phobius"/>
    </source>
</evidence>
<accession>A0AA38XDX0</accession>
<gene>
    <name evidence="2" type="ORF">H2200_004508</name>
</gene>
<keyword evidence="1" id="KW-0472">Membrane</keyword>
<reference evidence="2" key="1">
    <citation type="submission" date="2022-10" db="EMBL/GenBank/DDBJ databases">
        <title>Culturing micro-colonial fungi from biological soil crusts in the Mojave desert and describing Neophaeococcomyces mojavensis, and introducing the new genera and species Taxawa tesnikishii.</title>
        <authorList>
            <person name="Kurbessoian T."/>
            <person name="Stajich J.E."/>
        </authorList>
    </citation>
    <scope>NUCLEOTIDE SEQUENCE</scope>
    <source>
        <strain evidence="2">TK_41</strain>
    </source>
</reference>
<evidence type="ECO:0000313" key="2">
    <source>
        <dbReference type="EMBL" id="KAJ9611324.1"/>
    </source>
</evidence>
<dbReference type="Proteomes" id="UP001172673">
    <property type="component" value="Unassembled WGS sequence"/>
</dbReference>
<protein>
    <submittedName>
        <fullName evidence="2">Uncharacterized protein</fullName>
    </submittedName>
</protein>